<dbReference type="OrthoDB" id="5505478at2"/>
<organism evidence="2 3">
    <name type="scientific">Sporolituus thermophilus DSM 23256</name>
    <dbReference type="NCBI Taxonomy" id="1123285"/>
    <lineage>
        <taxon>Bacteria</taxon>
        <taxon>Bacillati</taxon>
        <taxon>Bacillota</taxon>
        <taxon>Negativicutes</taxon>
        <taxon>Selenomonadales</taxon>
        <taxon>Sporomusaceae</taxon>
        <taxon>Sporolituus</taxon>
    </lineage>
</organism>
<evidence type="ECO:0000259" key="1">
    <source>
        <dbReference type="Pfam" id="PF09918"/>
    </source>
</evidence>
<dbReference type="Proteomes" id="UP000243333">
    <property type="component" value="Unassembled WGS sequence"/>
</dbReference>
<feature type="domain" description="DUF2148" evidence="1">
    <location>
        <begin position="109"/>
        <end position="176"/>
    </location>
</feature>
<proteinExistence type="predicted"/>
<dbReference type="PANTHER" id="PTHR40101:SF1">
    <property type="entry name" value="4FE-4S DOMAIN-CONTAINING PROTEIN"/>
    <property type="match status" value="1"/>
</dbReference>
<accession>A0A1G7JG45</accession>
<keyword evidence="3" id="KW-1185">Reference proteome</keyword>
<dbReference type="RefSeq" id="WP_093688490.1">
    <property type="nucleotide sequence ID" value="NZ_FNBU01000005.1"/>
</dbReference>
<protein>
    <submittedName>
        <fullName evidence="2">Uncharacterized protein, contains ferredoxin domain</fullName>
    </submittedName>
</protein>
<evidence type="ECO:0000313" key="2">
    <source>
        <dbReference type="EMBL" id="SDF23907.1"/>
    </source>
</evidence>
<dbReference type="AlphaFoldDB" id="A0A1G7JG45"/>
<name>A0A1G7JG45_9FIRM</name>
<dbReference type="Pfam" id="PF09918">
    <property type="entry name" value="DUF2148"/>
    <property type="match status" value="1"/>
</dbReference>
<reference evidence="3" key="1">
    <citation type="submission" date="2016-10" db="EMBL/GenBank/DDBJ databases">
        <authorList>
            <person name="Varghese N."/>
            <person name="Submissions S."/>
        </authorList>
    </citation>
    <scope>NUCLEOTIDE SEQUENCE [LARGE SCALE GENOMIC DNA]</scope>
    <source>
        <strain evidence="3">DSM 23256</strain>
    </source>
</reference>
<dbReference type="PANTHER" id="PTHR40101">
    <property type="entry name" value="CONSERVED PROTEIN"/>
    <property type="match status" value="1"/>
</dbReference>
<sequence length="177" mass="19087">MITKYREIEERAIEYVADLMCVAARTAPKAKGVDNLVAMVVKGRVKDQLAEEMRRIAKTTGAHFFERDAICLDKAALVVLLGQKVKPLGVPACGYCGFANCAENEKNNGLCAISIGDLGIAIGSAVSVAAQHHVDNRVMFSIGRAALNLDIFEEDVVKIAYGIPLSISGKSPFFDRT</sequence>
<dbReference type="EMBL" id="FNBU01000005">
    <property type="protein sequence ID" value="SDF23907.1"/>
    <property type="molecule type" value="Genomic_DNA"/>
</dbReference>
<gene>
    <name evidence="2" type="ORF">SAMN05660235_00888</name>
</gene>
<dbReference type="InterPro" id="IPR019224">
    <property type="entry name" value="DUF2148"/>
</dbReference>
<dbReference type="STRING" id="1123285.SAMN05660235_00888"/>
<evidence type="ECO:0000313" key="3">
    <source>
        <dbReference type="Proteomes" id="UP000243333"/>
    </source>
</evidence>